<dbReference type="AlphaFoldDB" id="A0A7J6ASG7"/>
<name>A0A7J6ASG7_AMEME</name>
<evidence type="ECO:0000256" key="1">
    <source>
        <dbReference type="SAM" id="MobiDB-lite"/>
    </source>
</evidence>
<comment type="caution">
    <text evidence="2">The sequence shown here is derived from an EMBL/GenBank/DDBJ whole genome shotgun (WGS) entry which is preliminary data.</text>
</comment>
<protein>
    <submittedName>
        <fullName evidence="2">Uncharacterized protein</fullName>
    </submittedName>
</protein>
<dbReference type="EMBL" id="JAAGNN010000010">
    <property type="protein sequence ID" value="KAF4084458.1"/>
    <property type="molecule type" value="Genomic_DNA"/>
</dbReference>
<gene>
    <name evidence="2" type="ORF">AMELA_G00128990</name>
</gene>
<evidence type="ECO:0000313" key="3">
    <source>
        <dbReference type="Proteomes" id="UP000593565"/>
    </source>
</evidence>
<sequence length="79" mass="8397">MAGAGILNLCFTQHSSADGMGSLHIWKGIINTERPLAASVRASSSRSMERTANIPHRGVFELGPDDSTGIRLPVKAAHK</sequence>
<proteinExistence type="predicted"/>
<dbReference type="Proteomes" id="UP000593565">
    <property type="component" value="Unassembled WGS sequence"/>
</dbReference>
<evidence type="ECO:0000313" key="2">
    <source>
        <dbReference type="EMBL" id="KAF4084458.1"/>
    </source>
</evidence>
<reference evidence="2 3" key="1">
    <citation type="submission" date="2020-02" db="EMBL/GenBank/DDBJ databases">
        <title>A chromosome-scale genome assembly of the black bullhead catfish (Ameiurus melas).</title>
        <authorList>
            <person name="Wen M."/>
            <person name="Zham M."/>
            <person name="Cabau C."/>
            <person name="Klopp C."/>
            <person name="Donnadieu C."/>
            <person name="Roques C."/>
            <person name="Bouchez O."/>
            <person name="Lampietro C."/>
            <person name="Jouanno E."/>
            <person name="Herpin A."/>
            <person name="Louis A."/>
            <person name="Berthelot C."/>
            <person name="Parey E."/>
            <person name="Roest-Crollius H."/>
            <person name="Braasch I."/>
            <person name="Postlethwait J."/>
            <person name="Robinson-Rechavi M."/>
            <person name="Echchiki A."/>
            <person name="Begum T."/>
            <person name="Montfort J."/>
            <person name="Schartl M."/>
            <person name="Bobe J."/>
            <person name="Guiguen Y."/>
        </authorList>
    </citation>
    <scope>NUCLEOTIDE SEQUENCE [LARGE SCALE GENOMIC DNA]</scope>
    <source>
        <strain evidence="2">M_S1</strain>
        <tissue evidence="2">Blood</tissue>
    </source>
</reference>
<feature type="region of interest" description="Disordered" evidence="1">
    <location>
        <begin position="41"/>
        <end position="60"/>
    </location>
</feature>
<accession>A0A7J6ASG7</accession>
<keyword evidence="3" id="KW-1185">Reference proteome</keyword>
<organism evidence="2 3">
    <name type="scientific">Ameiurus melas</name>
    <name type="common">Black bullhead</name>
    <name type="synonym">Silurus melas</name>
    <dbReference type="NCBI Taxonomy" id="219545"/>
    <lineage>
        <taxon>Eukaryota</taxon>
        <taxon>Metazoa</taxon>
        <taxon>Chordata</taxon>
        <taxon>Craniata</taxon>
        <taxon>Vertebrata</taxon>
        <taxon>Euteleostomi</taxon>
        <taxon>Actinopterygii</taxon>
        <taxon>Neopterygii</taxon>
        <taxon>Teleostei</taxon>
        <taxon>Ostariophysi</taxon>
        <taxon>Siluriformes</taxon>
        <taxon>Ictaluridae</taxon>
        <taxon>Ameiurus</taxon>
    </lineage>
</organism>